<feature type="region of interest" description="Disordered" evidence="1">
    <location>
        <begin position="85"/>
        <end position="107"/>
    </location>
</feature>
<dbReference type="Proteomes" id="UP000235371">
    <property type="component" value="Unassembled WGS sequence"/>
</dbReference>
<evidence type="ECO:0000313" key="2">
    <source>
        <dbReference type="EMBL" id="PMD62743.1"/>
    </source>
</evidence>
<name>A0A2J6TIB0_9HELO</name>
<dbReference type="EMBL" id="KZ613783">
    <property type="protein sequence ID" value="PMD62743.1"/>
    <property type="molecule type" value="Genomic_DNA"/>
</dbReference>
<gene>
    <name evidence="2" type="ORF">K444DRAFT_348998</name>
</gene>
<protein>
    <submittedName>
        <fullName evidence="2">Uncharacterized protein</fullName>
    </submittedName>
</protein>
<dbReference type="InParanoid" id="A0A2J6TIB0"/>
<accession>A0A2J6TIB0</accession>
<dbReference type="RefSeq" id="XP_024739647.1">
    <property type="nucleotide sequence ID" value="XM_024872089.1"/>
</dbReference>
<dbReference type="AlphaFoldDB" id="A0A2J6TIB0"/>
<dbReference type="GeneID" id="36580170"/>
<proteinExistence type="predicted"/>
<keyword evidence="3" id="KW-1185">Reference proteome</keyword>
<organism evidence="2 3">
    <name type="scientific">Hyaloscypha bicolor E</name>
    <dbReference type="NCBI Taxonomy" id="1095630"/>
    <lineage>
        <taxon>Eukaryota</taxon>
        <taxon>Fungi</taxon>
        <taxon>Dikarya</taxon>
        <taxon>Ascomycota</taxon>
        <taxon>Pezizomycotina</taxon>
        <taxon>Leotiomycetes</taxon>
        <taxon>Helotiales</taxon>
        <taxon>Hyaloscyphaceae</taxon>
        <taxon>Hyaloscypha</taxon>
        <taxon>Hyaloscypha bicolor</taxon>
    </lineage>
</organism>
<sequence>MENVLLGLCSCFATRHSAAQRWWRTTLATTPPPPRTSSQLPILGIGIAAEALGGSGDSQSTRHTSEGSAFRECLGSGSWKLKCSPSEHHSHSPMMRNGTWPSDSRQRNLHHPDFASIHSRSSSVIWWESDLQVRDARPAVLIRWETKSSPAPLPH</sequence>
<evidence type="ECO:0000313" key="3">
    <source>
        <dbReference type="Proteomes" id="UP000235371"/>
    </source>
</evidence>
<evidence type="ECO:0000256" key="1">
    <source>
        <dbReference type="SAM" id="MobiDB-lite"/>
    </source>
</evidence>
<reference evidence="2 3" key="1">
    <citation type="submission" date="2016-04" db="EMBL/GenBank/DDBJ databases">
        <title>A degradative enzymes factory behind the ericoid mycorrhizal symbiosis.</title>
        <authorList>
            <consortium name="DOE Joint Genome Institute"/>
            <person name="Martino E."/>
            <person name="Morin E."/>
            <person name="Grelet G."/>
            <person name="Kuo A."/>
            <person name="Kohler A."/>
            <person name="Daghino S."/>
            <person name="Barry K."/>
            <person name="Choi C."/>
            <person name="Cichocki N."/>
            <person name="Clum A."/>
            <person name="Copeland A."/>
            <person name="Hainaut M."/>
            <person name="Haridas S."/>
            <person name="Labutti K."/>
            <person name="Lindquist E."/>
            <person name="Lipzen A."/>
            <person name="Khouja H.-R."/>
            <person name="Murat C."/>
            <person name="Ohm R."/>
            <person name="Olson A."/>
            <person name="Spatafora J."/>
            <person name="Veneault-Fourrey C."/>
            <person name="Henrissat B."/>
            <person name="Grigoriev I."/>
            <person name="Martin F."/>
            <person name="Perotto S."/>
        </authorList>
    </citation>
    <scope>NUCLEOTIDE SEQUENCE [LARGE SCALE GENOMIC DNA]</scope>
    <source>
        <strain evidence="2 3">E</strain>
    </source>
</reference>